<evidence type="ECO:0000313" key="2">
    <source>
        <dbReference type="EMBL" id="CAG9767067.1"/>
    </source>
</evidence>
<gene>
    <name evidence="2" type="ORF">CEUTPL_LOCUS7634</name>
</gene>
<feature type="region of interest" description="Disordered" evidence="1">
    <location>
        <begin position="1"/>
        <end position="22"/>
    </location>
</feature>
<dbReference type="OrthoDB" id="7683519at2759"/>
<feature type="compositionally biased region" description="Basic and acidic residues" evidence="1">
    <location>
        <begin position="1"/>
        <end position="12"/>
    </location>
</feature>
<dbReference type="EMBL" id="OU892280">
    <property type="protein sequence ID" value="CAG9767067.1"/>
    <property type="molecule type" value="Genomic_DNA"/>
</dbReference>
<proteinExistence type="predicted"/>
<organism evidence="2 3">
    <name type="scientific">Ceutorhynchus assimilis</name>
    <name type="common">cabbage seed weevil</name>
    <dbReference type="NCBI Taxonomy" id="467358"/>
    <lineage>
        <taxon>Eukaryota</taxon>
        <taxon>Metazoa</taxon>
        <taxon>Ecdysozoa</taxon>
        <taxon>Arthropoda</taxon>
        <taxon>Hexapoda</taxon>
        <taxon>Insecta</taxon>
        <taxon>Pterygota</taxon>
        <taxon>Neoptera</taxon>
        <taxon>Endopterygota</taxon>
        <taxon>Coleoptera</taxon>
        <taxon>Polyphaga</taxon>
        <taxon>Cucujiformia</taxon>
        <taxon>Curculionidae</taxon>
        <taxon>Ceutorhynchinae</taxon>
        <taxon>Ceutorhynchus</taxon>
    </lineage>
</organism>
<feature type="region of interest" description="Disordered" evidence="1">
    <location>
        <begin position="432"/>
        <end position="451"/>
    </location>
</feature>
<evidence type="ECO:0000313" key="3">
    <source>
        <dbReference type="Proteomes" id="UP001152799"/>
    </source>
</evidence>
<dbReference type="Proteomes" id="UP001152799">
    <property type="component" value="Chromosome 4"/>
</dbReference>
<feature type="compositionally biased region" description="Basic and acidic residues" evidence="1">
    <location>
        <begin position="337"/>
        <end position="359"/>
    </location>
</feature>
<accession>A0A9N9MQL4</accession>
<sequence length="535" mass="61768">MLSSRKSLERNSRLSVAQAKNRAEENNLNAELNYLEKEKRTALRMLQNEKQVFKLKYSKSSNVYGRSSTDEVLSKYFIPSNDATPSGDSSPEASKIDSEEIHNMLFTNDEIDIEKILCLHLISAHRTESLTPPKRKEAFMCKIHSPLERLLERSKRKHIHLEQKMTSMLPVYTIETLEFGRQNEPKNLINDGRLATRLLLNEIVRELINTVLNALRQTNPEKSFEIFEMANDIGCLKSLFTKKKIINFLDILTNSPLINSCESFILTAPFRVKSIQLELRTLTGNLESLVRQLRQNVLQLPARTQIKIIEETNKKPLFTGKLYRKLSKNRIAEKVKKIQEMDKTPRKSSDLVKHKETNTARKPKRPDIDPENPMNSRTNPLEINDNLNNNSDSPAMMFTKIRKPSSANVKVHLKQTTCPACMVRYKIPLPTPKTPRIKPPPIMPLAPGENPNLKTNTQRRLSMLINKELFQLESYDKRFSSEESIRRRRNTCLLSKVAENSLPFCLNLSPLELAKIELEIKQKETQKKLEKFLKE</sequence>
<reference evidence="2" key="1">
    <citation type="submission" date="2022-01" db="EMBL/GenBank/DDBJ databases">
        <authorList>
            <person name="King R."/>
        </authorList>
    </citation>
    <scope>NUCLEOTIDE SEQUENCE</scope>
</reference>
<feature type="region of interest" description="Disordered" evidence="1">
    <location>
        <begin position="337"/>
        <end position="385"/>
    </location>
</feature>
<dbReference type="AlphaFoldDB" id="A0A9N9MQL4"/>
<keyword evidence="3" id="KW-1185">Reference proteome</keyword>
<evidence type="ECO:0000256" key="1">
    <source>
        <dbReference type="SAM" id="MobiDB-lite"/>
    </source>
</evidence>
<protein>
    <submittedName>
        <fullName evidence="2">Uncharacterized protein</fullName>
    </submittedName>
</protein>
<feature type="compositionally biased region" description="Pro residues" evidence="1">
    <location>
        <begin position="432"/>
        <end position="444"/>
    </location>
</feature>
<name>A0A9N9MQL4_9CUCU</name>